<dbReference type="Proteomes" id="UP000058012">
    <property type="component" value="Unassembled WGS sequence"/>
</dbReference>
<dbReference type="STRING" id="1117702.AQZ52_06375"/>
<organism evidence="3 4">
    <name type="scientific">Novosphingobium fuchskuhlense</name>
    <dbReference type="NCBI Taxonomy" id="1117702"/>
    <lineage>
        <taxon>Bacteria</taxon>
        <taxon>Pseudomonadati</taxon>
        <taxon>Pseudomonadota</taxon>
        <taxon>Alphaproteobacteria</taxon>
        <taxon>Sphingomonadales</taxon>
        <taxon>Sphingomonadaceae</taxon>
        <taxon>Novosphingobium</taxon>
    </lineage>
</organism>
<keyword evidence="2" id="KW-0964">Secreted</keyword>
<comment type="caution">
    <text evidence="3">The sequence shown here is derived from an EMBL/GenBank/DDBJ whole genome shotgun (WGS) entry which is preliminary data.</text>
</comment>
<evidence type="ECO:0000256" key="2">
    <source>
        <dbReference type="ARBA" id="ARBA00022525"/>
    </source>
</evidence>
<dbReference type="EMBL" id="LLZS01000003">
    <property type="protein sequence ID" value="KUR72836.1"/>
    <property type="molecule type" value="Genomic_DNA"/>
</dbReference>
<dbReference type="InterPro" id="IPR011049">
    <property type="entry name" value="Serralysin-like_metalloprot_C"/>
</dbReference>
<evidence type="ECO:0000313" key="4">
    <source>
        <dbReference type="Proteomes" id="UP000058012"/>
    </source>
</evidence>
<dbReference type="RefSeq" id="WP_067907421.1">
    <property type="nucleotide sequence ID" value="NZ_KQ954244.1"/>
</dbReference>
<dbReference type="Gene3D" id="2.150.10.10">
    <property type="entry name" value="Serralysin-like metalloprotease, C-terminal"/>
    <property type="match status" value="2"/>
</dbReference>
<dbReference type="PANTHER" id="PTHR38340:SF1">
    <property type="entry name" value="S-LAYER PROTEIN"/>
    <property type="match status" value="1"/>
</dbReference>
<gene>
    <name evidence="3" type="ORF">AQZ52_06375</name>
</gene>
<evidence type="ECO:0008006" key="5">
    <source>
        <dbReference type="Google" id="ProtNLM"/>
    </source>
</evidence>
<evidence type="ECO:0000256" key="1">
    <source>
        <dbReference type="ARBA" id="ARBA00004613"/>
    </source>
</evidence>
<name>A0A117UXT5_9SPHN</name>
<dbReference type="PROSITE" id="PS00330">
    <property type="entry name" value="HEMOLYSIN_CALCIUM"/>
    <property type="match status" value="3"/>
</dbReference>
<proteinExistence type="predicted"/>
<protein>
    <recommendedName>
        <fullName evidence="5">Peptidase M10 serralysin C-terminal domain-containing protein</fullName>
    </recommendedName>
</protein>
<dbReference type="GO" id="GO:0005576">
    <property type="term" value="C:extracellular region"/>
    <property type="evidence" value="ECO:0007669"/>
    <property type="project" value="UniProtKB-SubCell"/>
</dbReference>
<dbReference type="SUPFAM" id="SSF51120">
    <property type="entry name" value="beta-Roll"/>
    <property type="match status" value="1"/>
</dbReference>
<dbReference type="AlphaFoldDB" id="A0A117UXT5"/>
<accession>A0A117UXT5</accession>
<dbReference type="PRINTS" id="PR00313">
    <property type="entry name" value="CABNDNGRPT"/>
</dbReference>
<dbReference type="PANTHER" id="PTHR38340">
    <property type="entry name" value="S-LAYER PROTEIN"/>
    <property type="match status" value="1"/>
</dbReference>
<sequence length="198" mass="20359">MATINGTKSNNSIIGTTGADTISGGAGKDIIKGGSGDDMLYGGAGKDFLYGGDGNDVLKGGGGQDSLTGGAGADQFVFRSAEGFAPMSFSGGHGVAEVWQWVIVTDLTFVDGDNVRITGFDDIFGGLNMARKGTGSYFIDGKEDINAMVDFLKANPTKGSYYEIIGGQNDGITFLLNDAAGHTQALTLNGIHPDTILV</sequence>
<dbReference type="GO" id="GO:0005509">
    <property type="term" value="F:calcium ion binding"/>
    <property type="evidence" value="ECO:0007669"/>
    <property type="project" value="InterPro"/>
</dbReference>
<evidence type="ECO:0000313" key="3">
    <source>
        <dbReference type="EMBL" id="KUR72836.1"/>
    </source>
</evidence>
<dbReference type="InterPro" id="IPR001343">
    <property type="entry name" value="Hemolysn_Ca-bd"/>
</dbReference>
<keyword evidence="4" id="KW-1185">Reference proteome</keyword>
<comment type="subcellular location">
    <subcellularLocation>
        <location evidence="1">Secreted</location>
    </subcellularLocation>
</comment>
<dbReference type="InterPro" id="IPR018511">
    <property type="entry name" value="Hemolysin-typ_Ca-bd_CS"/>
</dbReference>
<dbReference type="Pfam" id="PF00353">
    <property type="entry name" value="HemolysinCabind"/>
    <property type="match status" value="2"/>
</dbReference>
<reference evidence="3 4" key="1">
    <citation type="submission" date="2015-10" db="EMBL/GenBank/DDBJ databases">
        <title>Draft genome sequence of Novosphingobium fuchskuhlense DSM 25065 isolated from a surface water sample of the southwest basin of Lake Grosse Fuchskuhle.</title>
        <authorList>
            <person name="Ruckert C."/>
            <person name="Winkler A."/>
            <person name="Glaeser J."/>
            <person name="Grossart H.-P."/>
            <person name="Kalinowski J."/>
            <person name="Glaeser S."/>
        </authorList>
    </citation>
    <scope>NUCLEOTIDE SEQUENCE [LARGE SCALE GENOMIC DNA]</scope>
    <source>
        <strain evidence="3 4">FNE08-7</strain>
    </source>
</reference>
<dbReference type="InterPro" id="IPR050557">
    <property type="entry name" value="RTX_toxin/Mannuronan_C5-epim"/>
</dbReference>